<evidence type="ECO:0000256" key="1">
    <source>
        <dbReference type="ARBA" id="ARBA00022448"/>
    </source>
</evidence>
<keyword evidence="4 6" id="KW-0862">Zinc</keyword>
<dbReference type="PANTHER" id="PTHR38344">
    <property type="entry name" value="UPF0753 PROTEIN AQ_863"/>
    <property type="match status" value="1"/>
</dbReference>
<evidence type="ECO:0000256" key="2">
    <source>
        <dbReference type="ARBA" id="ARBA00022475"/>
    </source>
</evidence>
<evidence type="ECO:0000313" key="8">
    <source>
        <dbReference type="EMBL" id="SCT34187.1"/>
    </source>
</evidence>
<proteinExistence type="inferred from homology"/>
<dbReference type="OrthoDB" id="9805101at2"/>
<dbReference type="RefSeq" id="WP_069996242.1">
    <property type="nucleotide sequence ID" value="NZ_FMPG01000013.1"/>
</dbReference>
<keyword evidence="2 6" id="KW-1003">Cell membrane</keyword>
<comment type="subunit">
    <text evidence="6">Forms a complex with DabB.</text>
</comment>
<accession>A0A1D4QG75</accession>
<dbReference type="Pfam" id="PF10070">
    <property type="entry name" value="DabA"/>
    <property type="match status" value="1"/>
</dbReference>
<comment type="cofactor">
    <cofactor evidence="6">
        <name>Zn(2+)</name>
        <dbReference type="ChEBI" id="CHEBI:29105"/>
    </cofactor>
</comment>
<reference evidence="8 10" key="2">
    <citation type="submission" date="2016-09" db="EMBL/GenBank/DDBJ databases">
        <authorList>
            <consortium name="Pathogen Informatics"/>
        </authorList>
    </citation>
    <scope>NUCLEOTIDE SEQUENCE [LARGE SCALE GENOMIC DNA]</scope>
    <source>
        <strain evidence="8 10">82B</strain>
    </source>
</reference>
<evidence type="ECO:0000256" key="3">
    <source>
        <dbReference type="ARBA" id="ARBA00022723"/>
    </source>
</evidence>
<protein>
    <recommendedName>
        <fullName evidence="6">Probable inorganic carbon transporter subunit DabA</fullName>
    </recommendedName>
</protein>
<evidence type="ECO:0000313" key="10">
    <source>
        <dbReference type="Proteomes" id="UP000095768"/>
    </source>
</evidence>
<reference evidence="7 9" key="1">
    <citation type="submission" date="2016-09" db="EMBL/GenBank/DDBJ databases">
        <authorList>
            <consortium name="Pathogen Informatics"/>
            <person name="Sun Q."/>
            <person name="Inoue M."/>
        </authorList>
    </citation>
    <scope>NUCLEOTIDE SEQUENCE [LARGE SCALE GENOMIC DNA]</scope>
    <source>
        <strain evidence="7 9">82C</strain>
    </source>
</reference>
<comment type="subcellular location">
    <subcellularLocation>
        <location evidence="6">Cell membrane</location>
        <topology evidence="6">Peripheral membrane protein</topology>
    </subcellularLocation>
</comment>
<keyword evidence="3 6" id="KW-0479">Metal-binding</keyword>
<feature type="binding site" evidence="6">
    <location>
        <position position="399"/>
    </location>
    <ligand>
        <name>Zn(2+)</name>
        <dbReference type="ChEBI" id="CHEBI:29105"/>
    </ligand>
</feature>
<keyword evidence="1 6" id="KW-0813">Transport</keyword>
<dbReference type="Proteomes" id="UP000095412">
    <property type="component" value="Unassembled WGS sequence"/>
</dbReference>
<dbReference type="HAMAP" id="MF_01871">
    <property type="entry name" value="DabA"/>
    <property type="match status" value="1"/>
</dbReference>
<evidence type="ECO:0000256" key="5">
    <source>
        <dbReference type="ARBA" id="ARBA00023136"/>
    </source>
</evidence>
<dbReference type="AlphaFoldDB" id="A0A1D4QG75"/>
<dbReference type="InterPro" id="IPR018752">
    <property type="entry name" value="DabA"/>
</dbReference>
<gene>
    <name evidence="6" type="primary">dabA</name>
    <name evidence="8" type="ORF">SAMEA2297795_02291</name>
    <name evidence="7" type="ORF">SAMEA2297796_02076</name>
</gene>
<dbReference type="EMBL" id="FMPG01000013">
    <property type="protein sequence ID" value="SCT34187.1"/>
    <property type="molecule type" value="Genomic_DNA"/>
</dbReference>
<keyword evidence="5 6" id="KW-0472">Membrane</keyword>
<evidence type="ECO:0000313" key="9">
    <source>
        <dbReference type="Proteomes" id="UP000095412"/>
    </source>
</evidence>
<feature type="binding site" evidence="6">
    <location>
        <position position="607"/>
    </location>
    <ligand>
        <name>Zn(2+)</name>
        <dbReference type="ChEBI" id="CHEBI:29105"/>
    </ligand>
</feature>
<comment type="similarity">
    <text evidence="6">Belongs to the inorganic carbon transporter (TC 9.A.2) DabA family.</text>
</comment>
<name>A0A1D4QG75_9STAP</name>
<evidence type="ECO:0000256" key="4">
    <source>
        <dbReference type="ARBA" id="ARBA00022833"/>
    </source>
</evidence>
<dbReference type="GO" id="GO:0005886">
    <property type="term" value="C:plasma membrane"/>
    <property type="evidence" value="ECO:0007669"/>
    <property type="project" value="UniProtKB-SubCell"/>
</dbReference>
<dbReference type="Proteomes" id="UP000095768">
    <property type="component" value="Unassembled WGS sequence"/>
</dbReference>
<keyword evidence="9" id="KW-1185">Reference proteome</keyword>
<evidence type="ECO:0000256" key="6">
    <source>
        <dbReference type="HAMAP-Rule" id="MF_01871"/>
    </source>
</evidence>
<dbReference type="EMBL" id="FMPI01000017">
    <property type="protein sequence ID" value="SCT27854.1"/>
    <property type="molecule type" value="Genomic_DNA"/>
</dbReference>
<comment type="function">
    <text evidence="6">Part of an energy-coupled inorganic carbon pump.</text>
</comment>
<feature type="binding site" evidence="6">
    <location>
        <position position="401"/>
    </location>
    <ligand>
        <name>Zn(2+)</name>
        <dbReference type="ChEBI" id="CHEBI:29105"/>
    </ligand>
</feature>
<dbReference type="PANTHER" id="PTHR38344:SF1">
    <property type="entry name" value="INORGANIC CARBON TRANSPORTER SUBUNIT DABA-RELATED"/>
    <property type="match status" value="1"/>
</dbReference>
<sequence>MGKSNYTSTDTLYNKVTHASRVIVPLSPISVFAARSPWANLEDKTFDEIAQWLKDARKVDMYPPRMVILQAHQQGEIDDVILERRLQQWLDDTTLTIPRMAAEQYGRNALKLQSLSKATDLNKQLDTLVAQYKGKDSTNATRQHSTRLVPLKSTYIVDQNNEKLIDTVDYHMIKWCKLYLDDAQSGWTMPNRDKGLFYAWQQLIVHDPALSKQQRVRLKDLPKDASELMDTVLTRLEIAEADIQTYLENHLLSLPGWAGMMLWHDEQHDKAHDLVFSYLAIRLAMEWAIVAPYLPVTEPEDLSHSNEKHLKSHIQSWLEWGGCSVEDWQTMSEHEQQNYIAFSRQFNNQLCRKLWLEAWEASYNQQLKEMLVPEQRHDAQTNVSDVQMQNHTEVQMAFCIDVRSEPFRKQIESAGPFETIGLAGFFGLPIEKLELGSKHGHPSLPVMNQPQHQIKEYTHEREPNAFQQRKHILESVTYTFKKMKQNVLPSLLLPELSGPWLTIQMFTRSFVPKRVGMGMHKFYARWLRKPEDTALTLDYQTYQQAHHPHHLHLKHDLPVGFTNTEKVSYALQALKLMDLTSDFAPLVVMCGHGSQSANNPYAASLDCGACGGAASGFNAKVLAQLCNLPEVRIGLREEGINIPETTIFAAAEHQTSVDELTWTYVPELMEAAQAAFERIEAALPEISYRANQKRLAQLPNNNLTTRDPIHEVHRLTNDWSEIRPEWGLAKNAAFIIGQRTLTQNSDLAGRAFLHNYHWQHDEDGQILANIIAGPALVAQWINLQYYASTVAPHYYGSGSKTTQSVTAGIGVMQGNASDLLTGLPWQSVMSADDKMYHSPIRLLIVIQAPKAFIKRLLENDPVFKQKVENGWVRLASVDEHNQWEDWS</sequence>
<evidence type="ECO:0000313" key="7">
    <source>
        <dbReference type="EMBL" id="SCT27854.1"/>
    </source>
</evidence>
<organism evidence="8 10">
    <name type="scientific">Staphylococcus caeli</name>
    <dbReference type="NCBI Taxonomy" id="2201815"/>
    <lineage>
        <taxon>Bacteria</taxon>
        <taxon>Bacillati</taxon>
        <taxon>Bacillota</taxon>
        <taxon>Bacilli</taxon>
        <taxon>Bacillales</taxon>
        <taxon>Staphylococcaceae</taxon>
        <taxon>Staphylococcus</taxon>
    </lineage>
</organism>
<dbReference type="GO" id="GO:0008270">
    <property type="term" value="F:zinc ion binding"/>
    <property type="evidence" value="ECO:0007669"/>
    <property type="project" value="UniProtKB-UniRule"/>
</dbReference>
<feature type="binding site" evidence="6">
    <location>
        <position position="592"/>
    </location>
    <ligand>
        <name>Zn(2+)</name>
        <dbReference type="ChEBI" id="CHEBI:29105"/>
    </ligand>
</feature>